<dbReference type="STRING" id="1166018.FAES_2597"/>
<reference evidence="9 10" key="1">
    <citation type="journal article" date="2012" name="J. Bacteriol.">
        <title>Genome Sequence of Fibrella aestuarina BUZ 2T, a Filamentous Marine Bacterium.</title>
        <authorList>
            <person name="Filippini M."/>
            <person name="Qi W."/>
            <person name="Blom J."/>
            <person name="Goesmann A."/>
            <person name="Smits T.H."/>
            <person name="Bagheri H.C."/>
        </authorList>
    </citation>
    <scope>NUCLEOTIDE SEQUENCE [LARGE SCALE GENOMIC DNA]</scope>
    <source>
        <strain evidence="10">BUZ 2T</strain>
    </source>
</reference>
<evidence type="ECO:0000259" key="8">
    <source>
        <dbReference type="Pfam" id="PF04239"/>
    </source>
</evidence>
<evidence type="ECO:0000256" key="7">
    <source>
        <dbReference type="SAM" id="Phobius"/>
    </source>
</evidence>
<accession>I0K903</accession>
<dbReference type="InterPro" id="IPR023090">
    <property type="entry name" value="UPF0702_alpha/beta_dom_sf"/>
</dbReference>
<dbReference type="RefSeq" id="WP_015331705.1">
    <property type="nucleotide sequence ID" value="NC_020054.1"/>
</dbReference>
<feature type="transmembrane region" description="Helical" evidence="7">
    <location>
        <begin position="22"/>
        <end position="40"/>
    </location>
</feature>
<evidence type="ECO:0000256" key="4">
    <source>
        <dbReference type="ARBA" id="ARBA00022692"/>
    </source>
</evidence>
<keyword evidence="4 7" id="KW-0812">Transmembrane</keyword>
<evidence type="ECO:0000256" key="1">
    <source>
        <dbReference type="ARBA" id="ARBA00004651"/>
    </source>
</evidence>
<name>I0K903_9BACT</name>
<dbReference type="HOGENOM" id="CLU_077149_3_2_10"/>
<evidence type="ECO:0000256" key="6">
    <source>
        <dbReference type="ARBA" id="ARBA00023136"/>
    </source>
</evidence>
<dbReference type="PATRIC" id="fig|1166018.3.peg.4363"/>
<organism evidence="9 10">
    <name type="scientific">Fibrella aestuarina BUZ 2</name>
    <dbReference type="NCBI Taxonomy" id="1166018"/>
    <lineage>
        <taxon>Bacteria</taxon>
        <taxon>Pseudomonadati</taxon>
        <taxon>Bacteroidota</taxon>
        <taxon>Cytophagia</taxon>
        <taxon>Cytophagales</taxon>
        <taxon>Spirosomataceae</taxon>
        <taxon>Fibrella</taxon>
    </lineage>
</organism>
<sequence>MEKLISIDWERMFTPSSSVLEMIIRGTITYWIVFVYMRFVRRSSGQLNITDILLITLISDAAQNAMAGTYESITEGAALVGTLVGWDFFINWMGIRSPLFERLSNPEPTLLIKNGVLMKQNLRREFLTEDEFMGLLRQQGIERIDEVKQCYMEGSGTLSVIPIA</sequence>
<keyword evidence="6 7" id="KW-0472">Membrane</keyword>
<gene>
    <name evidence="9" type="ORF">FAES_2597</name>
</gene>
<dbReference type="EMBL" id="HE796683">
    <property type="protein sequence ID" value="CCH00606.1"/>
    <property type="molecule type" value="Genomic_DNA"/>
</dbReference>
<keyword evidence="10" id="KW-1185">Reference proteome</keyword>
<keyword evidence="5 7" id="KW-1133">Transmembrane helix</keyword>
<dbReference type="OrthoDB" id="9778331at2"/>
<evidence type="ECO:0000313" key="10">
    <source>
        <dbReference type="Proteomes" id="UP000011058"/>
    </source>
</evidence>
<dbReference type="GO" id="GO:0005886">
    <property type="term" value="C:plasma membrane"/>
    <property type="evidence" value="ECO:0007669"/>
    <property type="project" value="UniProtKB-SubCell"/>
</dbReference>
<evidence type="ECO:0000256" key="5">
    <source>
        <dbReference type="ARBA" id="ARBA00022989"/>
    </source>
</evidence>
<dbReference type="Proteomes" id="UP000011058">
    <property type="component" value="Chromosome"/>
</dbReference>
<dbReference type="Pfam" id="PF04239">
    <property type="entry name" value="DUF421"/>
    <property type="match status" value="1"/>
</dbReference>
<evidence type="ECO:0000256" key="2">
    <source>
        <dbReference type="ARBA" id="ARBA00006448"/>
    </source>
</evidence>
<evidence type="ECO:0000313" key="9">
    <source>
        <dbReference type="EMBL" id="CCH00606.1"/>
    </source>
</evidence>
<keyword evidence="3" id="KW-1003">Cell membrane</keyword>
<comment type="subcellular location">
    <subcellularLocation>
        <location evidence="1">Cell membrane</location>
        <topology evidence="1">Multi-pass membrane protein</topology>
    </subcellularLocation>
</comment>
<feature type="domain" description="YetF C-terminal" evidence="8">
    <location>
        <begin position="97"/>
        <end position="162"/>
    </location>
</feature>
<dbReference type="Gene3D" id="3.30.240.20">
    <property type="entry name" value="bsu07140 like domains"/>
    <property type="match status" value="1"/>
</dbReference>
<dbReference type="InterPro" id="IPR007353">
    <property type="entry name" value="DUF421"/>
</dbReference>
<dbReference type="PANTHER" id="PTHR34582">
    <property type="entry name" value="UPF0702 TRANSMEMBRANE PROTEIN YCAP"/>
    <property type="match status" value="1"/>
</dbReference>
<dbReference type="eggNOG" id="COG2323">
    <property type="taxonomic scope" value="Bacteria"/>
</dbReference>
<dbReference type="KEGG" id="fae:FAES_2597"/>
<evidence type="ECO:0000256" key="3">
    <source>
        <dbReference type="ARBA" id="ARBA00022475"/>
    </source>
</evidence>
<comment type="similarity">
    <text evidence="2">Belongs to the UPF0702 family.</text>
</comment>
<dbReference type="AlphaFoldDB" id="I0K903"/>
<protein>
    <recommendedName>
        <fullName evidence="8">YetF C-terminal domain-containing protein</fullName>
    </recommendedName>
</protein>
<dbReference type="PANTHER" id="PTHR34582:SF6">
    <property type="entry name" value="UPF0702 TRANSMEMBRANE PROTEIN YCAP"/>
    <property type="match status" value="1"/>
</dbReference>
<proteinExistence type="inferred from homology"/>